<dbReference type="GO" id="GO:0005634">
    <property type="term" value="C:nucleus"/>
    <property type="evidence" value="ECO:0007669"/>
    <property type="project" value="UniProtKB-SubCell"/>
</dbReference>
<evidence type="ECO:0000313" key="7">
    <source>
        <dbReference type="Proteomes" id="UP000799439"/>
    </source>
</evidence>
<evidence type="ECO:0000259" key="3">
    <source>
        <dbReference type="Pfam" id="PF03178"/>
    </source>
</evidence>
<dbReference type="InterPro" id="IPR015943">
    <property type="entry name" value="WD40/YVTN_repeat-like_dom_sf"/>
</dbReference>
<dbReference type="Pfam" id="PF23726">
    <property type="entry name" value="Beta-prop_RSE1_2nd"/>
    <property type="match status" value="1"/>
</dbReference>
<dbReference type="Proteomes" id="UP000799439">
    <property type="component" value="Unassembled WGS sequence"/>
</dbReference>
<feature type="domain" description="RSE1/DDB1/CPSF1 C-terminal" evidence="3">
    <location>
        <begin position="998"/>
        <end position="1330"/>
    </location>
</feature>
<feature type="domain" description="RSE1/DDB1/CPSF1 first beta-propeller" evidence="4">
    <location>
        <begin position="12"/>
        <end position="430"/>
    </location>
</feature>
<gene>
    <name evidence="6" type="ORF">K461DRAFT_253002</name>
</gene>
<evidence type="ECO:0008006" key="8">
    <source>
        <dbReference type="Google" id="ProtNLM"/>
    </source>
</evidence>
<dbReference type="InterPro" id="IPR058543">
    <property type="entry name" value="Beta-prop_RSE1/DDB1/CPSF1_2nd"/>
</dbReference>
<evidence type="ECO:0000256" key="2">
    <source>
        <dbReference type="ARBA" id="ARBA00023242"/>
    </source>
</evidence>
<keyword evidence="2" id="KW-0539">Nucleus</keyword>
<comment type="subcellular location">
    <subcellularLocation>
        <location evidence="1">Nucleus</location>
    </subcellularLocation>
</comment>
<dbReference type="Gene3D" id="2.130.10.10">
    <property type="entry name" value="YVTN repeat-like/Quinoprotein amine dehydrogenase"/>
    <property type="match status" value="2"/>
</dbReference>
<evidence type="ECO:0000256" key="1">
    <source>
        <dbReference type="ARBA" id="ARBA00004123"/>
    </source>
</evidence>
<evidence type="ECO:0000259" key="5">
    <source>
        <dbReference type="Pfam" id="PF23726"/>
    </source>
</evidence>
<organism evidence="6 7">
    <name type="scientific">Myriangium duriaei CBS 260.36</name>
    <dbReference type="NCBI Taxonomy" id="1168546"/>
    <lineage>
        <taxon>Eukaryota</taxon>
        <taxon>Fungi</taxon>
        <taxon>Dikarya</taxon>
        <taxon>Ascomycota</taxon>
        <taxon>Pezizomycotina</taxon>
        <taxon>Dothideomycetes</taxon>
        <taxon>Dothideomycetidae</taxon>
        <taxon>Myriangiales</taxon>
        <taxon>Myriangiaceae</taxon>
        <taxon>Myriangium</taxon>
    </lineage>
</organism>
<dbReference type="OrthoDB" id="6109at2759"/>
<dbReference type="PANTHER" id="PTHR10644">
    <property type="entry name" value="DNA REPAIR/RNA PROCESSING CPSF FAMILY"/>
    <property type="match status" value="1"/>
</dbReference>
<accession>A0A9P4J805</accession>
<dbReference type="EMBL" id="ML996083">
    <property type="protein sequence ID" value="KAF2154840.1"/>
    <property type="molecule type" value="Genomic_DNA"/>
</dbReference>
<reference evidence="6" key="1">
    <citation type="journal article" date="2020" name="Stud. Mycol.">
        <title>101 Dothideomycetes genomes: a test case for predicting lifestyles and emergence of pathogens.</title>
        <authorList>
            <person name="Haridas S."/>
            <person name="Albert R."/>
            <person name="Binder M."/>
            <person name="Bloem J."/>
            <person name="Labutti K."/>
            <person name="Salamov A."/>
            <person name="Andreopoulos B."/>
            <person name="Baker S."/>
            <person name="Barry K."/>
            <person name="Bills G."/>
            <person name="Bluhm B."/>
            <person name="Cannon C."/>
            <person name="Castanera R."/>
            <person name="Culley D."/>
            <person name="Daum C."/>
            <person name="Ezra D."/>
            <person name="Gonzalez J."/>
            <person name="Henrissat B."/>
            <person name="Kuo A."/>
            <person name="Liang C."/>
            <person name="Lipzen A."/>
            <person name="Lutzoni F."/>
            <person name="Magnuson J."/>
            <person name="Mondo S."/>
            <person name="Nolan M."/>
            <person name="Ohm R."/>
            <person name="Pangilinan J."/>
            <person name="Park H.-J."/>
            <person name="Ramirez L."/>
            <person name="Alfaro M."/>
            <person name="Sun H."/>
            <person name="Tritt A."/>
            <person name="Yoshinaga Y."/>
            <person name="Zwiers L.-H."/>
            <person name="Turgeon B."/>
            <person name="Goodwin S."/>
            <person name="Spatafora J."/>
            <person name="Crous P."/>
            <person name="Grigoriev I."/>
        </authorList>
    </citation>
    <scope>NUCLEOTIDE SEQUENCE</scope>
    <source>
        <strain evidence="6">CBS 260.36</strain>
    </source>
</reference>
<dbReference type="Pfam" id="PF03178">
    <property type="entry name" value="CPSF_A"/>
    <property type="match status" value="1"/>
</dbReference>
<protein>
    <recommendedName>
        <fullName evidence="8">Cleavage/polyadenylation specificity factor A subunit C-terminal domain-containing protein</fullName>
    </recommendedName>
</protein>
<dbReference type="GO" id="GO:0003676">
    <property type="term" value="F:nucleic acid binding"/>
    <property type="evidence" value="ECO:0007669"/>
    <property type="project" value="InterPro"/>
</dbReference>
<dbReference type="InterPro" id="IPR004871">
    <property type="entry name" value="RSE1/DDB1/CPSF1_C"/>
</dbReference>
<comment type="caution">
    <text evidence="6">The sequence shown here is derived from an EMBL/GenBank/DDBJ whole genome shotgun (WGS) entry which is preliminary data.</text>
</comment>
<dbReference type="Pfam" id="PF10433">
    <property type="entry name" value="Beta-prop_RSE1_1st"/>
    <property type="match status" value="1"/>
</dbReference>
<keyword evidence="7" id="KW-1185">Reference proteome</keyword>
<name>A0A9P4J805_9PEZI</name>
<sequence length="1369" mass="149246">MQCFSELVPPTAVTHAITLPFLGPSATNLVVAKTSLLQIFACANHPGRQQQDKHEARKEEALRLVGEYPLSGTVTSLARIRAADTKTGGEALLVSLKDAKVSLLEWDPENHRISTVSIHYYENGKVQLAPFEPPLSDSNSKLVVDPRSRCAALRFASRHLAIIPFRQPDDDIAAVEDDFLEDVGTKTKGLEHSGVAAAASDRKSTPYGASFVLPLTALDPSLSHPVDIAFLYEYREPTFGIVSANRNAATALLDERKDPLTYTVITLDLEQRASTPLLSVKGLPFDIWKIKPLPQPIGGSLLVGANELVHIDQSGKTNAVGVNEFARQCSDFSIADQSYLNLRLEESCIESLNPDTGDLLIVSRSGALAILTFKIDGRTVSGLHVHIVDEAHGGKIPSPSPSAIASIATHKIFVGSQVGDAKVLSWSAQASQVSRKRSHAQMLGEDMGFEIDEADLEDADEDDAEDDLYGDENLSKSTMQRVSKTVAPENYDFSDVATISNLAPVRSVAIGKVPTQRKQSDGHNAPLELLASIGEGRSSRLAKLTGDLVLDIVKENEQSAVQAVFPFSVKSDELTEKHYIVTSELTIDGKEISKLMNTDHEAPENNDRVLPWAELAGTDFEEEGRTSNVFYLGSSNRTIQVRESDVRSYDADFGLSQIFPVVDSETEDELQVIHSSFCDPYLLIVRNDSSVQLLKADATGELDEVEGGELQKEAKWLSACLYQSKNGPEGPLCFLLSERGSLVITELKNFGRATWSAPNLAALPAVLTTEDRQRRAAARETLAEIIFADMGPTSSPSPYLILRSSTDEIVMYEPFHSQSSRSRTATSYCDGLNFRKVPGIHIPKFNDDTDFLGPAFLKALPNVNGKAMVFVPGGSPSIIIKESSIQPQIFDLRSKPISYLTQLSGELTSTSLVYIDSSKTLRQSRIRPSTSFAFPRCVVEPIHALPSDHAVHEISYHAKNGLYVVISSEPTEFIPPDEETQQYELESGLSLQPESKQFYIHLLSPINNTIISTYQIPPYEHVTGVDCAPLETSETTRITAPLITVGTITHRADPYADKGAIYVFSVVDVVPEPDHPETGFKLHLLSREETRGAITAITAIAGLSGTAQGQKLMFRGLREDGQNLPVAFLDTQIYTTSLKTLGASKMWLAADYWKGLWFGGYTQEPPRINIFAKSAPRMALVDAEFLPHDGGLCLLGVDDRGGLQVWQFDPEQPKSLGGTRLIHKSSFHLGHLVTGMKMLPSSVAAMDQSGADGEADTAPLYQVVTLATSGQIGLVTPLDEAQYRRLSALQGQLTNVLEHPAGLNPRAYRNVKSEDGGGRGVVDGDLIRRIGELGAGRRSEIIGRVVGEGGWWEIRSDLEVLSGKGLNYF</sequence>
<dbReference type="InterPro" id="IPR050358">
    <property type="entry name" value="RSE1/DDB1/CFT1"/>
</dbReference>
<dbReference type="InterPro" id="IPR018846">
    <property type="entry name" value="Beta-prop_RSE1/DDB1/CPSF1_1st"/>
</dbReference>
<feature type="domain" description="RSE1/DDB1/CPSF1 second beta-propeller" evidence="5">
    <location>
        <begin position="613"/>
        <end position="922"/>
    </location>
</feature>
<evidence type="ECO:0000313" key="6">
    <source>
        <dbReference type="EMBL" id="KAF2154840.1"/>
    </source>
</evidence>
<proteinExistence type="predicted"/>
<evidence type="ECO:0000259" key="4">
    <source>
        <dbReference type="Pfam" id="PF10433"/>
    </source>
</evidence>